<evidence type="ECO:0000313" key="3">
    <source>
        <dbReference type="Proteomes" id="UP000046392"/>
    </source>
</evidence>
<evidence type="ECO:0000256" key="2">
    <source>
        <dbReference type="SAM" id="Phobius"/>
    </source>
</evidence>
<feature type="compositionally biased region" description="Basic residues" evidence="1">
    <location>
        <begin position="99"/>
        <end position="117"/>
    </location>
</feature>
<feature type="region of interest" description="Disordered" evidence="1">
    <location>
        <begin position="166"/>
        <end position="201"/>
    </location>
</feature>
<feature type="transmembrane region" description="Helical" evidence="2">
    <location>
        <begin position="67"/>
        <end position="92"/>
    </location>
</feature>
<evidence type="ECO:0000313" key="4">
    <source>
        <dbReference type="WBParaSite" id="SPAL_0000876200.1"/>
    </source>
</evidence>
<accession>A0A0N5BSB8</accession>
<reference evidence="4" key="1">
    <citation type="submission" date="2017-02" db="UniProtKB">
        <authorList>
            <consortium name="WormBaseParasite"/>
        </authorList>
    </citation>
    <scope>IDENTIFICATION</scope>
</reference>
<evidence type="ECO:0000256" key="1">
    <source>
        <dbReference type="SAM" id="MobiDB-lite"/>
    </source>
</evidence>
<feature type="region of interest" description="Disordered" evidence="1">
    <location>
        <begin position="95"/>
        <end position="127"/>
    </location>
</feature>
<organism evidence="3 4">
    <name type="scientific">Strongyloides papillosus</name>
    <name type="common">Intestinal threadworm</name>
    <dbReference type="NCBI Taxonomy" id="174720"/>
    <lineage>
        <taxon>Eukaryota</taxon>
        <taxon>Metazoa</taxon>
        <taxon>Ecdysozoa</taxon>
        <taxon>Nematoda</taxon>
        <taxon>Chromadorea</taxon>
        <taxon>Rhabditida</taxon>
        <taxon>Tylenchina</taxon>
        <taxon>Panagrolaimomorpha</taxon>
        <taxon>Strongyloidoidea</taxon>
        <taxon>Strongyloididae</taxon>
        <taxon>Strongyloides</taxon>
    </lineage>
</organism>
<protein>
    <submittedName>
        <fullName evidence="4">Uncharacterized protein</fullName>
    </submittedName>
</protein>
<dbReference type="Proteomes" id="UP000046392">
    <property type="component" value="Unplaced"/>
</dbReference>
<name>A0A0N5BSB8_STREA</name>
<keyword evidence="2" id="KW-0472">Membrane</keyword>
<feature type="compositionally biased region" description="Basic and acidic residues" evidence="1">
    <location>
        <begin position="186"/>
        <end position="201"/>
    </location>
</feature>
<keyword evidence="2" id="KW-1133">Transmembrane helix</keyword>
<dbReference type="WBParaSite" id="SPAL_0000876200.1">
    <property type="protein sequence ID" value="SPAL_0000876200.1"/>
    <property type="gene ID" value="SPAL_0000876200"/>
</dbReference>
<sequence>MSNPRLFTSNVKINSTLTPSSSGIILNSPTIPIPLPNDTLLNKNKYNDRDNSMVGRINKPHNSTTGFTALILLILGILFFLFLCFIIGKCMGDEEDNRRSRKRPRKKRFSNPLRRNRSSSDNNKVLHQKRVYEIQAEEGCYSVPPSIDEVSDDKLIVPCPAPVEKTSPADDFPTPEIIIGGGDVPSRNHDGNEKEKPKNKTMEALMKRKATTSDTPPALINVLKRKAMLKKAEMQQIES</sequence>
<proteinExistence type="predicted"/>
<keyword evidence="3" id="KW-1185">Reference proteome</keyword>
<keyword evidence="2" id="KW-0812">Transmembrane</keyword>
<dbReference type="AlphaFoldDB" id="A0A0N5BSB8"/>